<protein>
    <submittedName>
        <fullName evidence="1">Uncharacterized protein</fullName>
    </submittedName>
</protein>
<gene>
    <name evidence="1" type="ORF">K441DRAFT_353349</name>
</gene>
<reference evidence="1 2" key="1">
    <citation type="journal article" date="2016" name="Nat. Commun.">
        <title>Ectomycorrhizal ecology is imprinted in the genome of the dominant symbiotic fungus Cenococcum geophilum.</title>
        <authorList>
            <consortium name="DOE Joint Genome Institute"/>
            <person name="Peter M."/>
            <person name="Kohler A."/>
            <person name="Ohm R.A."/>
            <person name="Kuo A."/>
            <person name="Krutzmann J."/>
            <person name="Morin E."/>
            <person name="Arend M."/>
            <person name="Barry K.W."/>
            <person name="Binder M."/>
            <person name="Choi C."/>
            <person name="Clum A."/>
            <person name="Copeland A."/>
            <person name="Grisel N."/>
            <person name="Haridas S."/>
            <person name="Kipfer T."/>
            <person name="LaButti K."/>
            <person name="Lindquist E."/>
            <person name="Lipzen A."/>
            <person name="Maire R."/>
            <person name="Meier B."/>
            <person name="Mihaltcheva S."/>
            <person name="Molinier V."/>
            <person name="Murat C."/>
            <person name="Poggeler S."/>
            <person name="Quandt C.A."/>
            <person name="Sperisen C."/>
            <person name="Tritt A."/>
            <person name="Tisserant E."/>
            <person name="Crous P.W."/>
            <person name="Henrissat B."/>
            <person name="Nehls U."/>
            <person name="Egli S."/>
            <person name="Spatafora J.W."/>
            <person name="Grigoriev I.V."/>
            <person name="Martin F.M."/>
        </authorList>
    </citation>
    <scope>NUCLEOTIDE SEQUENCE [LARGE SCALE GENOMIC DNA]</scope>
    <source>
        <strain evidence="1 2">1.58</strain>
    </source>
</reference>
<keyword evidence="2" id="KW-1185">Reference proteome</keyword>
<dbReference type="EMBL" id="KV748260">
    <property type="protein sequence ID" value="OCK87470.1"/>
    <property type="molecule type" value="Genomic_DNA"/>
</dbReference>
<evidence type="ECO:0000313" key="1">
    <source>
        <dbReference type="EMBL" id="OCK87470.1"/>
    </source>
</evidence>
<proteinExistence type="predicted"/>
<name>A0ACC8EMA2_9PEZI</name>
<sequence>MLIRHGWPCTCLSTMTDPCILLAFWEGCKQQRRVRGWSSTGAASWNYLDFRGADRNVIVGRFFVNSTAMGKLQRRDQAASLLILSLGYLLVYRKYWPCDHSGSLFRILLGIRNCWRVWSCVGTSEPLRLEDLACHWLLRKPRIRCNSLALKVDSQIGKSGGQVVVSIPASTGTTAPVIDKQPSLVLFM</sequence>
<accession>A0ACC8EMA2</accession>
<organism evidence="1 2">
    <name type="scientific">Cenococcum geophilum 1.58</name>
    <dbReference type="NCBI Taxonomy" id="794803"/>
    <lineage>
        <taxon>Eukaryota</taxon>
        <taxon>Fungi</taxon>
        <taxon>Dikarya</taxon>
        <taxon>Ascomycota</taxon>
        <taxon>Pezizomycotina</taxon>
        <taxon>Dothideomycetes</taxon>
        <taxon>Pleosporomycetidae</taxon>
        <taxon>Gloniales</taxon>
        <taxon>Gloniaceae</taxon>
        <taxon>Cenococcum</taxon>
    </lineage>
</organism>
<evidence type="ECO:0000313" key="2">
    <source>
        <dbReference type="Proteomes" id="UP000250078"/>
    </source>
</evidence>
<dbReference type="Proteomes" id="UP000250078">
    <property type="component" value="Unassembled WGS sequence"/>
</dbReference>